<proteinExistence type="inferred from homology"/>
<dbReference type="InterPro" id="IPR051792">
    <property type="entry name" value="GGT_bact"/>
</dbReference>
<dbReference type="AlphaFoldDB" id="A0A0B8NR79"/>
<accession>A0A0B8NR79</accession>
<sequence length="142" mass="15401">MVTAANPIATQYVADVLAQGGNAADALVVTQLVLSLVEPQSSGIGGGGFMLYWDNKTKKLTSFDARETAPLAIKPEHFIDKNGEPLPFFDAVVSGMSVGTPGAVKLLWDFQQQHGKLKWPRLIEPVIELAESGFEISQDWRC</sequence>
<reference evidence="2 3" key="2">
    <citation type="submission" date="2015-01" db="EMBL/GenBank/DDBJ databases">
        <authorList>
            <consortium name="NBRP consortium"/>
            <person name="Sawabe T."/>
            <person name="Meirelles P."/>
            <person name="Feng G."/>
            <person name="Sayaka M."/>
            <person name="Hattori M."/>
            <person name="Ohkuma M."/>
        </authorList>
    </citation>
    <scope>NUCLEOTIDE SEQUENCE [LARGE SCALE GENOMIC DNA]</scope>
    <source>
        <strain evidence="3">JCM 19231</strain>
    </source>
</reference>
<dbReference type="PRINTS" id="PR01210">
    <property type="entry name" value="GGTRANSPTASE"/>
</dbReference>
<reference evidence="2 3" key="1">
    <citation type="submission" date="2015-01" db="EMBL/GenBank/DDBJ databases">
        <title>Vibrio sp. C1 JCM 19231 whole genome shotgun sequence.</title>
        <authorList>
            <person name="Sawabe T."/>
            <person name="Meirelles P."/>
            <person name="Feng G."/>
            <person name="Sayaka M."/>
            <person name="Hattori M."/>
            <person name="Ohkuma M."/>
        </authorList>
    </citation>
    <scope>NUCLEOTIDE SEQUENCE [LARGE SCALE GENOMIC DNA]</scope>
    <source>
        <strain evidence="3">JCM 19231</strain>
    </source>
</reference>
<dbReference type="EC" id="2.3.2.2" evidence="2"/>
<evidence type="ECO:0000256" key="1">
    <source>
        <dbReference type="ARBA" id="ARBA00009381"/>
    </source>
</evidence>
<dbReference type="InterPro" id="IPR029055">
    <property type="entry name" value="Ntn_hydrolases_N"/>
</dbReference>
<dbReference type="GO" id="GO:0103068">
    <property type="term" value="F:leukotriene C4 gamma-glutamyl transferase activity"/>
    <property type="evidence" value="ECO:0007669"/>
    <property type="project" value="UniProtKB-EC"/>
</dbReference>
<name>A0A0B8NR79_9VIBR</name>
<dbReference type="PANTHER" id="PTHR43199">
    <property type="entry name" value="GLUTATHIONE HYDROLASE"/>
    <property type="match status" value="1"/>
</dbReference>
<organism evidence="2 3">
    <name type="scientific">Vibrio ishigakensis</name>
    <dbReference type="NCBI Taxonomy" id="1481914"/>
    <lineage>
        <taxon>Bacteria</taxon>
        <taxon>Pseudomonadati</taxon>
        <taxon>Pseudomonadota</taxon>
        <taxon>Gammaproteobacteria</taxon>
        <taxon>Vibrionales</taxon>
        <taxon>Vibrionaceae</taxon>
        <taxon>Vibrio</taxon>
    </lineage>
</organism>
<comment type="similarity">
    <text evidence="1">Belongs to the gamma-glutamyltransferase family.</text>
</comment>
<gene>
    <name evidence="2" type="ORF">JCM19231_626</name>
</gene>
<dbReference type="SUPFAM" id="SSF56235">
    <property type="entry name" value="N-terminal nucleophile aminohydrolases (Ntn hydrolases)"/>
    <property type="match status" value="1"/>
</dbReference>
<dbReference type="PANTHER" id="PTHR43199:SF1">
    <property type="entry name" value="GLUTATHIONE HYDROLASE PROENZYME"/>
    <property type="match status" value="1"/>
</dbReference>
<dbReference type="Proteomes" id="UP000031671">
    <property type="component" value="Unassembled WGS sequence"/>
</dbReference>
<keyword evidence="2" id="KW-0808">Transferase</keyword>
<keyword evidence="3" id="KW-1185">Reference proteome</keyword>
<dbReference type="Pfam" id="PF01019">
    <property type="entry name" value="G_glu_transpept"/>
    <property type="match status" value="1"/>
</dbReference>
<comment type="caution">
    <text evidence="2">The sequence shown here is derived from an EMBL/GenBank/DDBJ whole genome shotgun (WGS) entry which is preliminary data.</text>
</comment>
<evidence type="ECO:0000313" key="3">
    <source>
        <dbReference type="Proteomes" id="UP000031671"/>
    </source>
</evidence>
<protein>
    <submittedName>
        <fullName evidence="2">Gamma-glutamyltranspeptidase</fullName>
        <ecNumber evidence="2">2.3.2.2</ecNumber>
    </submittedName>
</protein>
<dbReference type="EMBL" id="BBRZ01000044">
    <property type="protein sequence ID" value="GAM57085.1"/>
    <property type="molecule type" value="Genomic_DNA"/>
</dbReference>
<keyword evidence="2" id="KW-0012">Acyltransferase</keyword>
<evidence type="ECO:0000313" key="2">
    <source>
        <dbReference type="EMBL" id="GAM57085.1"/>
    </source>
</evidence>